<organism evidence="2 3">
    <name type="scientific">Chitinophaga eiseniae</name>
    <dbReference type="NCBI Taxonomy" id="634771"/>
    <lineage>
        <taxon>Bacteria</taxon>
        <taxon>Pseudomonadati</taxon>
        <taxon>Bacteroidota</taxon>
        <taxon>Chitinophagia</taxon>
        <taxon>Chitinophagales</taxon>
        <taxon>Chitinophagaceae</taxon>
        <taxon>Chitinophaga</taxon>
    </lineage>
</organism>
<evidence type="ECO:0008006" key="4">
    <source>
        <dbReference type="Google" id="ProtNLM"/>
    </source>
</evidence>
<evidence type="ECO:0000313" key="3">
    <source>
        <dbReference type="Proteomes" id="UP000190367"/>
    </source>
</evidence>
<dbReference type="EMBL" id="FUWZ01000003">
    <property type="protein sequence ID" value="SKA33318.1"/>
    <property type="molecule type" value="Genomic_DNA"/>
</dbReference>
<keyword evidence="1" id="KW-0472">Membrane</keyword>
<reference evidence="3" key="1">
    <citation type="submission" date="2017-02" db="EMBL/GenBank/DDBJ databases">
        <authorList>
            <person name="Varghese N."/>
            <person name="Submissions S."/>
        </authorList>
    </citation>
    <scope>NUCLEOTIDE SEQUENCE [LARGE SCALE GENOMIC DNA]</scope>
    <source>
        <strain evidence="3">DSM 22224</strain>
    </source>
</reference>
<protein>
    <recommendedName>
        <fullName evidence="4">DUF4369 domain-containing protein</fullName>
    </recommendedName>
</protein>
<dbReference type="AlphaFoldDB" id="A0A1T4SZF8"/>
<feature type="transmembrane region" description="Helical" evidence="1">
    <location>
        <begin position="25"/>
        <end position="45"/>
    </location>
</feature>
<keyword evidence="3" id="KW-1185">Reference proteome</keyword>
<accession>A0A1T4SZF8</accession>
<keyword evidence="1" id="KW-0812">Transmembrane</keyword>
<name>A0A1T4SZF8_9BACT</name>
<gene>
    <name evidence="2" type="ORF">SAMN04488128_103820</name>
</gene>
<dbReference type="STRING" id="634771.SAMN04488128_103820"/>
<keyword evidence="1" id="KW-1133">Transmembrane helix</keyword>
<evidence type="ECO:0000313" key="2">
    <source>
        <dbReference type="EMBL" id="SKA33318.1"/>
    </source>
</evidence>
<sequence length="255" mass="29483">MSPGHILPLARTHSLLENKLIMKRYACFVNLLLLLPLFSFAQYHYIIEGKFDNSKLGDAHPYSFKDGDSVKLEFPEAGPVYTTVVKNGRFRFEGDASTPSVPMLNLKKTGAKVFLDSSRYIYTFTQEEFEKGKVGYSAEVETTSPFYHLWRSVFEKSGALERKRRELQQLIEKSGPGYEKNAYLEELAMVERNLSDLFLKAAADHKGTYEMTYILTGDPNFSYDRYIRFYNELPDSVKNSFYGQRLYKKLMAEKK</sequence>
<evidence type="ECO:0000256" key="1">
    <source>
        <dbReference type="SAM" id="Phobius"/>
    </source>
</evidence>
<dbReference type="Proteomes" id="UP000190367">
    <property type="component" value="Unassembled WGS sequence"/>
</dbReference>
<proteinExistence type="predicted"/>